<keyword evidence="3 8" id="KW-0575">Peroxidase</keyword>
<dbReference type="Pfam" id="PF00199">
    <property type="entry name" value="Catalase"/>
    <property type="match status" value="1"/>
</dbReference>
<evidence type="ECO:0000256" key="6">
    <source>
        <dbReference type="ARBA" id="ARBA00023002"/>
    </source>
</evidence>
<dbReference type="InterPro" id="IPR011614">
    <property type="entry name" value="Catalase_core"/>
</dbReference>
<evidence type="ECO:0000256" key="5">
    <source>
        <dbReference type="ARBA" id="ARBA00022723"/>
    </source>
</evidence>
<protein>
    <recommendedName>
        <fullName evidence="8">Catalase-related peroxidase</fullName>
        <ecNumber evidence="8">1.11.1.-</ecNumber>
    </recommendedName>
</protein>
<evidence type="ECO:0000256" key="9">
    <source>
        <dbReference type="PIRSR" id="PIRSR000296-1"/>
    </source>
</evidence>
<dbReference type="Proteomes" id="UP001161160">
    <property type="component" value="Unassembled WGS sequence"/>
</dbReference>
<evidence type="ECO:0000313" key="12">
    <source>
        <dbReference type="EMBL" id="MDH6503835.1"/>
    </source>
</evidence>
<evidence type="ECO:0000313" key="13">
    <source>
        <dbReference type="Proteomes" id="UP001161160"/>
    </source>
</evidence>
<dbReference type="SUPFAM" id="SSF56634">
    <property type="entry name" value="Heme-dependent catalase-like"/>
    <property type="match status" value="1"/>
</dbReference>
<dbReference type="InterPro" id="IPR024168">
    <property type="entry name" value="Catalase_SrpA-type_pred"/>
</dbReference>
<dbReference type="PANTHER" id="PTHR11465:SF9">
    <property type="entry name" value="CATALASE"/>
    <property type="match status" value="1"/>
</dbReference>
<comment type="function">
    <text evidence="1">Decomposes hydrogen peroxide into water and oxygen; serves to protect cells from the toxic effects of hydrogen peroxide.</text>
</comment>
<keyword evidence="6 8" id="KW-0560">Oxidoreductase</keyword>
<dbReference type="EMBL" id="JARXYA010000005">
    <property type="protein sequence ID" value="MDH6503835.1"/>
    <property type="molecule type" value="Genomic_DNA"/>
</dbReference>
<evidence type="ECO:0000256" key="8">
    <source>
        <dbReference type="PIRNR" id="PIRNR000296"/>
    </source>
</evidence>
<keyword evidence="4 8" id="KW-0349">Heme</keyword>
<keyword evidence="13" id="KW-1185">Reference proteome</keyword>
<dbReference type="GO" id="GO:0005737">
    <property type="term" value="C:cytoplasm"/>
    <property type="evidence" value="ECO:0007669"/>
    <property type="project" value="TreeGrafter"/>
</dbReference>
<organism evidence="12 13">
    <name type="scientific">Polynucleobacter sphagniphilus</name>
    <dbReference type="NCBI Taxonomy" id="1743169"/>
    <lineage>
        <taxon>Bacteria</taxon>
        <taxon>Pseudomonadati</taxon>
        <taxon>Pseudomonadota</taxon>
        <taxon>Betaproteobacteria</taxon>
        <taxon>Burkholderiales</taxon>
        <taxon>Burkholderiaceae</taxon>
        <taxon>Polynucleobacter</taxon>
    </lineage>
</organism>
<dbReference type="PRINTS" id="PR00067">
    <property type="entry name" value="CATALASE"/>
</dbReference>
<keyword evidence="5 8" id="KW-0479">Metal-binding</keyword>
<gene>
    <name evidence="12" type="ORF">M2127_001139</name>
</gene>
<reference evidence="12" key="1">
    <citation type="submission" date="2023-04" db="EMBL/GenBank/DDBJ databases">
        <title>Genome Encyclopedia of Bacteria and Archaea VI: Functional Genomics of Type Strains.</title>
        <authorList>
            <person name="Whitman W."/>
        </authorList>
    </citation>
    <scope>NUCLEOTIDE SEQUENCE</scope>
    <source>
        <strain evidence="12">Enz.4-51</strain>
    </source>
</reference>
<dbReference type="AlphaFoldDB" id="A0AA43M8A3"/>
<dbReference type="SMART" id="SM01060">
    <property type="entry name" value="Catalase"/>
    <property type="match status" value="1"/>
</dbReference>
<comment type="caution">
    <text evidence="12">The sequence shown here is derived from an EMBL/GenBank/DDBJ whole genome shotgun (WGS) entry which is preliminary data.</text>
</comment>
<evidence type="ECO:0000256" key="4">
    <source>
        <dbReference type="ARBA" id="ARBA00022617"/>
    </source>
</evidence>
<dbReference type="InterPro" id="IPR018028">
    <property type="entry name" value="Catalase"/>
</dbReference>
<dbReference type="InterPro" id="IPR020835">
    <property type="entry name" value="Catalase_sf"/>
</dbReference>
<feature type="active site" evidence="9">
    <location>
        <position position="74"/>
    </location>
</feature>
<accession>A0AA43M8A3</accession>
<dbReference type="PIRSF" id="PIRSF000296">
    <property type="entry name" value="SrpA"/>
    <property type="match status" value="1"/>
</dbReference>
<comment type="cofactor">
    <cofactor evidence="8">
        <name>heme</name>
        <dbReference type="ChEBI" id="CHEBI:30413"/>
    </cofactor>
</comment>
<dbReference type="GO" id="GO:0004096">
    <property type="term" value="F:catalase activity"/>
    <property type="evidence" value="ECO:0007669"/>
    <property type="project" value="InterPro"/>
</dbReference>
<comment type="function">
    <text evidence="8">Has an organic peroxide-dependent peroxidase activity.</text>
</comment>
<keyword evidence="7 8" id="KW-0408">Iron</keyword>
<dbReference type="PROSITE" id="PS51402">
    <property type="entry name" value="CATALASE_3"/>
    <property type="match status" value="1"/>
</dbReference>
<dbReference type="PANTHER" id="PTHR11465">
    <property type="entry name" value="CATALASE"/>
    <property type="match status" value="1"/>
</dbReference>
<evidence type="ECO:0000256" key="1">
    <source>
        <dbReference type="ARBA" id="ARBA00002974"/>
    </source>
</evidence>
<evidence type="ECO:0000259" key="11">
    <source>
        <dbReference type="SMART" id="SM01060"/>
    </source>
</evidence>
<evidence type="ECO:0000256" key="2">
    <source>
        <dbReference type="ARBA" id="ARBA00005329"/>
    </source>
</evidence>
<sequence>MPLFEFTQKTVCCVDLQIYVEETNLKFKKKAACFIGAALLAPTFSYAQESVTPDQVVSAIENQFGVNPGQRRNHINGVCVAGSFVGNKSVQAYTTSPLFSGKAIPVIGRFSLAGGSLKIPDTARNPRGMALEFELPNQNRQHFTMLNVPVFGAATPSSFYDGVIANTPDPTTGKPDPEKVAHYKATHPDAQALGEYLAKNNPVVSYANSDFYSVHTFRFINKNQQTTLVKWRFVPEDGVKRLSDEELKTAPTRFLDQDIMSKTQAGLVRWQMMLVIGEPGDEQTNPTIYWPANRKEIKAGVLTLSSASPQQGGACEKINFDPLVMTQGIAPTNDPVLLFRSPAYADSYAKRMTDR</sequence>
<dbReference type="CDD" id="cd08153">
    <property type="entry name" value="srpA_like"/>
    <property type="match status" value="1"/>
</dbReference>
<feature type="binding site" description="axial binding residue" evidence="10">
    <location>
        <position position="344"/>
    </location>
    <ligand>
        <name>heme</name>
        <dbReference type="ChEBI" id="CHEBI:30413"/>
    </ligand>
    <ligandPart>
        <name>Fe</name>
        <dbReference type="ChEBI" id="CHEBI:18248"/>
    </ligandPart>
</feature>
<proteinExistence type="inferred from homology"/>
<dbReference type="GO" id="GO:0042542">
    <property type="term" value="P:response to hydrogen peroxide"/>
    <property type="evidence" value="ECO:0007669"/>
    <property type="project" value="TreeGrafter"/>
</dbReference>
<evidence type="ECO:0000256" key="10">
    <source>
        <dbReference type="PIRSR" id="PIRSR000296-2"/>
    </source>
</evidence>
<dbReference type="Gene3D" id="2.40.180.10">
    <property type="entry name" value="Catalase core domain"/>
    <property type="match status" value="1"/>
</dbReference>
<dbReference type="EC" id="1.11.1.-" evidence="8"/>
<evidence type="ECO:0000256" key="3">
    <source>
        <dbReference type="ARBA" id="ARBA00022559"/>
    </source>
</evidence>
<dbReference type="GO" id="GO:0042744">
    <property type="term" value="P:hydrogen peroxide catabolic process"/>
    <property type="evidence" value="ECO:0007669"/>
    <property type="project" value="TreeGrafter"/>
</dbReference>
<dbReference type="GO" id="GO:0046872">
    <property type="term" value="F:metal ion binding"/>
    <property type="evidence" value="ECO:0007669"/>
    <property type="project" value="UniProtKB-KW"/>
</dbReference>
<comment type="similarity">
    <text evidence="2 8">Belongs to the catalase family.</text>
</comment>
<dbReference type="Gene3D" id="1.20.1280.120">
    <property type="match status" value="1"/>
</dbReference>
<name>A0AA43M8A3_9BURK</name>
<evidence type="ECO:0000256" key="7">
    <source>
        <dbReference type="ARBA" id="ARBA00023004"/>
    </source>
</evidence>
<feature type="domain" description="Catalase core" evidence="11">
    <location>
        <begin position="52"/>
        <end position="355"/>
    </location>
</feature>
<dbReference type="GO" id="GO:0020037">
    <property type="term" value="F:heme binding"/>
    <property type="evidence" value="ECO:0007669"/>
    <property type="project" value="InterPro"/>
</dbReference>